<evidence type="ECO:0000313" key="3">
    <source>
        <dbReference type="EMBL" id="CAL1173950.1"/>
    </source>
</evidence>
<organism evidence="2">
    <name type="scientific">Cladocopium goreaui</name>
    <dbReference type="NCBI Taxonomy" id="2562237"/>
    <lineage>
        <taxon>Eukaryota</taxon>
        <taxon>Sar</taxon>
        <taxon>Alveolata</taxon>
        <taxon>Dinophyceae</taxon>
        <taxon>Suessiales</taxon>
        <taxon>Symbiodiniaceae</taxon>
        <taxon>Cladocopium</taxon>
    </lineage>
</organism>
<reference evidence="2" key="1">
    <citation type="submission" date="2022-10" db="EMBL/GenBank/DDBJ databases">
        <authorList>
            <person name="Chen Y."/>
            <person name="Dougan E. K."/>
            <person name="Chan C."/>
            <person name="Rhodes N."/>
            <person name="Thang M."/>
        </authorList>
    </citation>
    <scope>NUCLEOTIDE SEQUENCE</scope>
</reference>
<evidence type="ECO:0000313" key="2">
    <source>
        <dbReference type="EMBL" id="CAI4020575.1"/>
    </source>
</evidence>
<dbReference type="EMBL" id="CAMXCT030006820">
    <property type="protein sequence ID" value="CAL4807887.1"/>
    <property type="molecule type" value="Genomic_DNA"/>
</dbReference>
<name>A0A9P1M6P9_9DINO</name>
<feature type="compositionally biased region" description="Low complexity" evidence="1">
    <location>
        <begin position="101"/>
        <end position="112"/>
    </location>
</feature>
<keyword evidence="4" id="KW-1185">Reference proteome</keyword>
<feature type="compositionally biased region" description="Basic and acidic residues" evidence="1">
    <location>
        <begin position="66"/>
        <end position="79"/>
    </location>
</feature>
<gene>
    <name evidence="2" type="ORF">C1SCF055_LOCUS44983</name>
</gene>
<comment type="caution">
    <text evidence="2">The sequence shown here is derived from an EMBL/GenBank/DDBJ whole genome shotgun (WGS) entry which is preliminary data.</text>
</comment>
<dbReference type="Proteomes" id="UP001152797">
    <property type="component" value="Unassembled WGS sequence"/>
</dbReference>
<evidence type="ECO:0000256" key="1">
    <source>
        <dbReference type="SAM" id="MobiDB-lite"/>
    </source>
</evidence>
<dbReference type="EMBL" id="CAMXCT020006820">
    <property type="protein sequence ID" value="CAL1173950.1"/>
    <property type="molecule type" value="Genomic_DNA"/>
</dbReference>
<dbReference type="EMBL" id="CAMXCT010006820">
    <property type="protein sequence ID" value="CAI4020575.1"/>
    <property type="molecule type" value="Genomic_DNA"/>
</dbReference>
<sequence>MSSPSQSMTSPVSKAQLGASNILMEQQRIRIGVACDAEAWKELVKLLVEGALIKDQCVATTSLKIPEQEPRPKNSRKPDQPVPGSTPDSAGNAKSSLHLEAPAAPQSSSTSLPLPPKELRPIE</sequence>
<dbReference type="AlphaFoldDB" id="A0A9P1M6P9"/>
<evidence type="ECO:0000313" key="4">
    <source>
        <dbReference type="Proteomes" id="UP001152797"/>
    </source>
</evidence>
<feature type="compositionally biased region" description="Polar residues" evidence="1">
    <location>
        <begin position="86"/>
        <end position="95"/>
    </location>
</feature>
<accession>A0A9P1M6P9</accession>
<reference evidence="3" key="2">
    <citation type="submission" date="2024-04" db="EMBL/GenBank/DDBJ databases">
        <authorList>
            <person name="Chen Y."/>
            <person name="Shah S."/>
            <person name="Dougan E. K."/>
            <person name="Thang M."/>
            <person name="Chan C."/>
        </authorList>
    </citation>
    <scope>NUCLEOTIDE SEQUENCE [LARGE SCALE GENOMIC DNA]</scope>
</reference>
<proteinExistence type="predicted"/>
<feature type="region of interest" description="Disordered" evidence="1">
    <location>
        <begin position="60"/>
        <end position="123"/>
    </location>
</feature>
<protein>
    <submittedName>
        <fullName evidence="2">Uncharacterized protein</fullName>
    </submittedName>
</protein>